<sequence length="309" mass="35323">MSTVQDIMERGPSSPRRSECLERIRAVILETLREDGAHATAVPGLMLYRWSVKRPSRPRVYRPSLCVVVQGEKQVWLGSQVFTYNPATYLVSSIHVPVQSSVSRATASEPYLALCMQFDPEELVDLLGDAWIRADEAVPETGLWVARMEDQLLDAIARYVDLVRHPEDVPYLAPLWRREIFYRVIRGEGGQRWARLLAASYANPAHLAVRYLAEHFRDHVRIEDLALLVKMSPSALHRHFKALTNMTPIQYQKRMRLLEARRLLLSDVPSVTEAALSVGYESVSQFTRDYARFFGLPPSKDVKRLRLAP</sequence>
<feature type="domain" description="HTH araC/xylS-type" evidence="4">
    <location>
        <begin position="206"/>
        <end position="304"/>
    </location>
</feature>
<evidence type="ECO:0000256" key="1">
    <source>
        <dbReference type="ARBA" id="ARBA00023015"/>
    </source>
</evidence>
<proteinExistence type="predicted"/>
<dbReference type="PROSITE" id="PS00041">
    <property type="entry name" value="HTH_ARAC_FAMILY_1"/>
    <property type="match status" value="1"/>
</dbReference>
<dbReference type="InterPro" id="IPR018060">
    <property type="entry name" value="HTH_AraC"/>
</dbReference>
<dbReference type="InterPro" id="IPR009057">
    <property type="entry name" value="Homeodomain-like_sf"/>
</dbReference>
<keyword evidence="2 5" id="KW-0238">DNA-binding</keyword>
<evidence type="ECO:0000259" key="4">
    <source>
        <dbReference type="PROSITE" id="PS01124"/>
    </source>
</evidence>
<dbReference type="SUPFAM" id="SSF46689">
    <property type="entry name" value="Homeodomain-like"/>
    <property type="match status" value="2"/>
</dbReference>
<keyword evidence="3" id="KW-0804">Transcription</keyword>
<dbReference type="Pfam" id="PF06719">
    <property type="entry name" value="AraC_N"/>
    <property type="match status" value="1"/>
</dbReference>
<reference evidence="6" key="1">
    <citation type="submission" date="2017-01" db="EMBL/GenBank/DDBJ databases">
        <authorList>
            <person name="Varghese N."/>
            <person name="Submissions S."/>
        </authorList>
    </citation>
    <scope>NUCLEOTIDE SEQUENCE [LARGE SCALE GENOMIC DNA]</scope>
    <source>
        <strain evidence="6">DSM 16176</strain>
    </source>
</reference>
<dbReference type="STRING" id="252246.SAMN05421799_10534"/>
<protein>
    <submittedName>
        <fullName evidence="5">AraC-type DNA-binding protein</fullName>
    </submittedName>
</protein>
<name>A0A1N7MC56_9BACL</name>
<dbReference type="Gene3D" id="1.10.10.60">
    <property type="entry name" value="Homeodomain-like"/>
    <property type="match status" value="2"/>
</dbReference>
<organism evidence="5 6">
    <name type="scientific">Alicyclobacillus vulcanalis</name>
    <dbReference type="NCBI Taxonomy" id="252246"/>
    <lineage>
        <taxon>Bacteria</taxon>
        <taxon>Bacillati</taxon>
        <taxon>Bacillota</taxon>
        <taxon>Bacilli</taxon>
        <taxon>Bacillales</taxon>
        <taxon>Alicyclobacillaceae</taxon>
        <taxon>Alicyclobacillus</taxon>
    </lineage>
</organism>
<evidence type="ECO:0000313" key="6">
    <source>
        <dbReference type="Proteomes" id="UP000186156"/>
    </source>
</evidence>
<gene>
    <name evidence="5" type="ORF">SAMN05421799_10534</name>
</gene>
<dbReference type="GO" id="GO:0003700">
    <property type="term" value="F:DNA-binding transcription factor activity"/>
    <property type="evidence" value="ECO:0007669"/>
    <property type="project" value="InterPro"/>
</dbReference>
<dbReference type="Proteomes" id="UP000186156">
    <property type="component" value="Unassembled WGS sequence"/>
</dbReference>
<dbReference type="PANTHER" id="PTHR43436:SF1">
    <property type="entry name" value="TRANSCRIPTIONAL REGULATORY PROTEIN"/>
    <property type="match status" value="1"/>
</dbReference>
<evidence type="ECO:0000256" key="3">
    <source>
        <dbReference type="ARBA" id="ARBA00023163"/>
    </source>
</evidence>
<keyword evidence="1" id="KW-0805">Transcription regulation</keyword>
<accession>A0A1N7MC56</accession>
<dbReference type="InterPro" id="IPR018062">
    <property type="entry name" value="HTH_AraC-typ_CS"/>
</dbReference>
<dbReference type="PROSITE" id="PS01124">
    <property type="entry name" value="HTH_ARAC_FAMILY_2"/>
    <property type="match status" value="1"/>
</dbReference>
<dbReference type="Pfam" id="PF12833">
    <property type="entry name" value="HTH_18"/>
    <property type="match status" value="1"/>
</dbReference>
<evidence type="ECO:0000256" key="2">
    <source>
        <dbReference type="ARBA" id="ARBA00023125"/>
    </source>
</evidence>
<dbReference type="EMBL" id="FTOO01000005">
    <property type="protein sequence ID" value="SIS83539.1"/>
    <property type="molecule type" value="Genomic_DNA"/>
</dbReference>
<dbReference type="SMART" id="SM00342">
    <property type="entry name" value="HTH_ARAC"/>
    <property type="match status" value="1"/>
</dbReference>
<dbReference type="AlphaFoldDB" id="A0A1N7MC56"/>
<dbReference type="InterPro" id="IPR009594">
    <property type="entry name" value="Tscrpt_reg_HTH_AraC_N"/>
</dbReference>
<dbReference type="PANTHER" id="PTHR43436">
    <property type="entry name" value="ARAC-FAMILY TRANSCRIPTIONAL REGULATOR"/>
    <property type="match status" value="1"/>
</dbReference>
<keyword evidence="6" id="KW-1185">Reference proteome</keyword>
<dbReference type="GO" id="GO:0043565">
    <property type="term" value="F:sequence-specific DNA binding"/>
    <property type="evidence" value="ECO:0007669"/>
    <property type="project" value="InterPro"/>
</dbReference>
<evidence type="ECO:0000313" key="5">
    <source>
        <dbReference type="EMBL" id="SIS83539.1"/>
    </source>
</evidence>